<keyword evidence="3" id="KW-1185">Reference proteome</keyword>
<dbReference type="GO" id="GO:0003676">
    <property type="term" value="F:nucleic acid binding"/>
    <property type="evidence" value="ECO:0007669"/>
    <property type="project" value="InterPro"/>
</dbReference>
<dbReference type="Pfam" id="PF24626">
    <property type="entry name" value="SH3_Tf2-1"/>
    <property type="match status" value="1"/>
</dbReference>
<dbReference type="PROSITE" id="PS50994">
    <property type="entry name" value="INTEGRASE"/>
    <property type="match status" value="1"/>
</dbReference>
<reference evidence="3" key="1">
    <citation type="submission" date="2019-07" db="EMBL/GenBank/DDBJ databases">
        <title>De Novo Assembly of kiwifruit Actinidia rufa.</title>
        <authorList>
            <person name="Sugita-Konishi S."/>
            <person name="Sato K."/>
            <person name="Mori E."/>
            <person name="Abe Y."/>
            <person name="Kisaki G."/>
            <person name="Hamano K."/>
            <person name="Suezawa K."/>
            <person name="Otani M."/>
            <person name="Fukuda T."/>
            <person name="Manabe T."/>
            <person name="Gomi K."/>
            <person name="Tabuchi M."/>
            <person name="Akimitsu K."/>
            <person name="Kataoka I."/>
        </authorList>
    </citation>
    <scope>NUCLEOTIDE SEQUENCE [LARGE SCALE GENOMIC DNA]</scope>
    <source>
        <strain evidence="3">cv. Fuchu</strain>
    </source>
</reference>
<feature type="domain" description="Integrase catalytic" evidence="1">
    <location>
        <begin position="1"/>
        <end position="151"/>
    </location>
</feature>
<dbReference type="OrthoDB" id="115950at2759"/>
<dbReference type="InterPro" id="IPR001584">
    <property type="entry name" value="Integrase_cat-core"/>
</dbReference>
<evidence type="ECO:0000259" key="1">
    <source>
        <dbReference type="PROSITE" id="PS50994"/>
    </source>
</evidence>
<dbReference type="EMBL" id="BJWL01000343">
    <property type="protein sequence ID" value="GFS40203.1"/>
    <property type="molecule type" value="Genomic_DNA"/>
</dbReference>
<dbReference type="SUPFAM" id="SSF53098">
    <property type="entry name" value="Ribonuclease H-like"/>
    <property type="match status" value="1"/>
</dbReference>
<protein>
    <recommendedName>
        <fullName evidence="1">Integrase catalytic domain-containing protein</fullName>
    </recommendedName>
</protein>
<sequence length="279" mass="32730">MDFVMGLPNSPSSCNAIWVIMDRLTKSAHFLSVKATYSLTKYENLYITEIIRLHGMPISIVSDRYSRFTSKFWKSLQQALGTELNFSTTVHLQTDGQSERTIQTLKDMLRLCVLDFQENWKAHLPLVEFAYNNSFHASIGMAPYEALYERKCRSPVCWTEVRERQILGPKIVQLTTKKIKVIRQRLQTAQSRQKNYVDVRRRELEFEEGDHVFFKVSPSKGISRFGKKWKLMPRYIRPFEVLQQIRAIAYRIPLPPELSLVHDVFHVSCYENTFKTPRT</sequence>
<dbReference type="InterPro" id="IPR012337">
    <property type="entry name" value="RNaseH-like_sf"/>
</dbReference>
<dbReference type="Proteomes" id="UP000585474">
    <property type="component" value="Unassembled WGS sequence"/>
</dbReference>
<gene>
    <name evidence="2" type="ORF">Acr_00g0067140</name>
</gene>
<accession>A0A7J0DQA5</accession>
<dbReference type="AlphaFoldDB" id="A0A7J0DQA5"/>
<comment type="caution">
    <text evidence="2">The sequence shown here is derived from an EMBL/GenBank/DDBJ whole genome shotgun (WGS) entry which is preliminary data.</text>
</comment>
<dbReference type="GO" id="GO:0015074">
    <property type="term" value="P:DNA integration"/>
    <property type="evidence" value="ECO:0007669"/>
    <property type="project" value="InterPro"/>
</dbReference>
<dbReference type="InterPro" id="IPR036397">
    <property type="entry name" value="RNaseH_sf"/>
</dbReference>
<dbReference type="InterPro" id="IPR056924">
    <property type="entry name" value="SH3_Tf2-1"/>
</dbReference>
<name>A0A7J0DQA5_9ERIC</name>
<dbReference type="PANTHER" id="PTHR45835:SF99">
    <property type="entry name" value="CHROMO DOMAIN-CONTAINING PROTEIN-RELATED"/>
    <property type="match status" value="1"/>
</dbReference>
<dbReference type="Gene3D" id="3.30.420.10">
    <property type="entry name" value="Ribonuclease H-like superfamily/Ribonuclease H"/>
    <property type="match status" value="1"/>
</dbReference>
<evidence type="ECO:0000313" key="2">
    <source>
        <dbReference type="EMBL" id="GFS40203.1"/>
    </source>
</evidence>
<evidence type="ECO:0000313" key="3">
    <source>
        <dbReference type="Proteomes" id="UP000585474"/>
    </source>
</evidence>
<organism evidence="2 3">
    <name type="scientific">Actinidia rufa</name>
    <dbReference type="NCBI Taxonomy" id="165716"/>
    <lineage>
        <taxon>Eukaryota</taxon>
        <taxon>Viridiplantae</taxon>
        <taxon>Streptophyta</taxon>
        <taxon>Embryophyta</taxon>
        <taxon>Tracheophyta</taxon>
        <taxon>Spermatophyta</taxon>
        <taxon>Magnoliopsida</taxon>
        <taxon>eudicotyledons</taxon>
        <taxon>Gunneridae</taxon>
        <taxon>Pentapetalae</taxon>
        <taxon>asterids</taxon>
        <taxon>Ericales</taxon>
        <taxon>Actinidiaceae</taxon>
        <taxon>Actinidia</taxon>
    </lineage>
</organism>
<proteinExistence type="predicted"/>
<dbReference type="PANTHER" id="PTHR45835">
    <property type="entry name" value="YALI0A06105P"/>
    <property type="match status" value="1"/>
</dbReference>